<evidence type="ECO:0000313" key="1">
    <source>
        <dbReference type="EMBL" id="APG93407.1"/>
    </source>
</evidence>
<keyword evidence="2" id="KW-1185">Reference proteome</keyword>
<evidence type="ECO:0000313" key="2">
    <source>
        <dbReference type="Proteomes" id="UP000182306"/>
    </source>
</evidence>
<keyword evidence="1" id="KW-0614">Plasmid</keyword>
<dbReference type="KEGG" id="same:SAMCFNEI73_pB0210"/>
<geneLocation type="plasmid" evidence="1 2">
    <name>B</name>
</geneLocation>
<reference evidence="1 2" key="1">
    <citation type="submission" date="2015-10" db="EMBL/GenBank/DDBJ databases">
        <title>Genomic differences between typical nodule nitrogen-fixing rhizobial strains and those coming from bean seeds.</title>
        <authorList>
            <person name="Peralta H."/>
            <person name="Aguilar-Vera A."/>
            <person name="Diaz R."/>
            <person name="Mora Y."/>
            <person name="Martinez-Batallar G."/>
            <person name="Salazar E."/>
            <person name="Vargas-Lagunas C."/>
            <person name="Encarnacion S."/>
            <person name="Girard L."/>
            <person name="Mora J."/>
        </authorList>
    </citation>
    <scope>NUCLEOTIDE SEQUENCE [LARGE SCALE GENOMIC DNA]</scope>
    <source>
        <strain evidence="1 2">CFNEI 73</strain>
        <plasmid evidence="1 2">B</plasmid>
    </source>
</reference>
<dbReference type="Proteomes" id="UP000182306">
    <property type="component" value="Plasmid B"/>
</dbReference>
<dbReference type="AlphaFoldDB" id="A0A1L3LTK8"/>
<dbReference type="EMBL" id="CP013109">
    <property type="protein sequence ID" value="APG93407.1"/>
    <property type="molecule type" value="Genomic_DNA"/>
</dbReference>
<organism evidence="1 2">
    <name type="scientific">Sinorhizobium americanum</name>
    <dbReference type="NCBI Taxonomy" id="194963"/>
    <lineage>
        <taxon>Bacteria</taxon>
        <taxon>Pseudomonadati</taxon>
        <taxon>Pseudomonadota</taxon>
        <taxon>Alphaproteobacteria</taxon>
        <taxon>Hyphomicrobiales</taxon>
        <taxon>Rhizobiaceae</taxon>
        <taxon>Sinorhizobium/Ensifer group</taxon>
        <taxon>Sinorhizobium</taxon>
    </lineage>
</organism>
<protein>
    <submittedName>
        <fullName evidence="1">Transposase</fullName>
    </submittedName>
</protein>
<gene>
    <name evidence="1" type="ORF">SAMCFNEI73_pB0210</name>
</gene>
<sequence length="64" mass="7500">MNQYIGLDIYLKDTAISIRQDGKRIWRGKCPSDPELLARIIRMHAPHARRVVFETGPLSTWFYP</sequence>
<proteinExistence type="predicted"/>
<accession>A0A1L3LTK8</accession>
<name>A0A1L3LTK8_9HYPH</name>